<dbReference type="PATRIC" id="fig|1348663.4.peg.1673"/>
<dbReference type="InterPro" id="IPR057705">
    <property type="entry name" value="DUF7945"/>
</dbReference>
<dbReference type="EMBL" id="JNBY01000069">
    <property type="protein sequence ID" value="KDN86513.1"/>
    <property type="molecule type" value="Genomic_DNA"/>
</dbReference>
<proteinExistence type="predicted"/>
<dbReference type="OrthoDB" id="3872624at2"/>
<organism evidence="1 2">
    <name type="scientific">Kitasatospora cheerisanensis KCTC 2395</name>
    <dbReference type="NCBI Taxonomy" id="1348663"/>
    <lineage>
        <taxon>Bacteria</taxon>
        <taxon>Bacillati</taxon>
        <taxon>Actinomycetota</taxon>
        <taxon>Actinomycetes</taxon>
        <taxon>Kitasatosporales</taxon>
        <taxon>Streptomycetaceae</taxon>
        <taxon>Kitasatospora</taxon>
    </lineage>
</organism>
<dbReference type="eggNOG" id="ENOG5032H7A">
    <property type="taxonomic scope" value="Bacteria"/>
</dbReference>
<sequence>MTDRGLALPALRHQLVTAVLTLAAPGLQDAGFDPAPHLRTLLTEACDAAAPTPWLGHTLRTPEEAARTADLGAAVETHLAALPPDPTPADHLRSPTWHPVTTAAARLARLLVHNDHHAG</sequence>
<dbReference type="NCBIfam" id="NF047838">
    <property type="entry name" value="SCO4402_fam"/>
    <property type="match status" value="1"/>
</dbReference>
<name>A0A066YY88_9ACTN</name>
<reference evidence="1 2" key="1">
    <citation type="submission" date="2014-05" db="EMBL/GenBank/DDBJ databases">
        <title>Draft Genome Sequence of Kitasatospora cheerisanensis KCTC 2395.</title>
        <authorList>
            <person name="Nam D.H."/>
        </authorList>
    </citation>
    <scope>NUCLEOTIDE SEQUENCE [LARGE SCALE GENOMIC DNA]</scope>
    <source>
        <strain evidence="1 2">KCTC 2395</strain>
    </source>
</reference>
<protein>
    <submittedName>
        <fullName evidence="1">Uncharacterized protein</fullName>
    </submittedName>
</protein>
<keyword evidence="2" id="KW-1185">Reference proteome</keyword>
<gene>
    <name evidence="1" type="ORF">KCH_17410</name>
</gene>
<dbReference type="Proteomes" id="UP000027178">
    <property type="component" value="Unassembled WGS sequence"/>
</dbReference>
<evidence type="ECO:0000313" key="2">
    <source>
        <dbReference type="Proteomes" id="UP000027178"/>
    </source>
</evidence>
<dbReference type="AlphaFoldDB" id="A0A066YY88"/>
<dbReference type="HOGENOM" id="CLU_2034974_0_0_11"/>
<accession>A0A066YY88</accession>
<comment type="caution">
    <text evidence="1">The sequence shown here is derived from an EMBL/GenBank/DDBJ whole genome shotgun (WGS) entry which is preliminary data.</text>
</comment>
<evidence type="ECO:0000313" key="1">
    <source>
        <dbReference type="EMBL" id="KDN86513.1"/>
    </source>
</evidence>
<dbReference type="RefSeq" id="WP_051652877.1">
    <property type="nucleotide sequence ID" value="NZ_KK853997.1"/>
</dbReference>